<comment type="caution">
    <text evidence="2">The sequence shown here is derived from an EMBL/GenBank/DDBJ whole genome shotgun (WGS) entry which is preliminary data.</text>
</comment>
<protein>
    <recommendedName>
        <fullName evidence="1">UPF0303 protein CLV67_104178</fullName>
    </recommendedName>
</protein>
<evidence type="ECO:0000313" key="2">
    <source>
        <dbReference type="EMBL" id="PRX22650.1"/>
    </source>
</evidence>
<proteinExistence type="inferred from homology"/>
<dbReference type="PANTHER" id="PTHR28255:SF1">
    <property type="entry name" value="UPF0303 PROTEIN YBR137W"/>
    <property type="match status" value="1"/>
</dbReference>
<evidence type="ECO:0000313" key="3">
    <source>
        <dbReference type="Proteomes" id="UP000239415"/>
    </source>
</evidence>
<dbReference type="InterPro" id="IPR010371">
    <property type="entry name" value="YBR137W-like"/>
</dbReference>
<evidence type="ECO:0000256" key="1">
    <source>
        <dbReference type="HAMAP-Rule" id="MF_00761"/>
    </source>
</evidence>
<reference evidence="2 3" key="1">
    <citation type="submission" date="2018-03" db="EMBL/GenBank/DDBJ databases">
        <title>Genomic Encyclopedia of Archaeal and Bacterial Type Strains, Phase II (KMG-II): from individual species to whole genera.</title>
        <authorList>
            <person name="Goeker M."/>
        </authorList>
    </citation>
    <scope>NUCLEOTIDE SEQUENCE [LARGE SCALE GENOMIC DNA]</scope>
    <source>
        <strain evidence="2 3">DSM 43146</strain>
    </source>
</reference>
<organism evidence="2 3">
    <name type="scientific">Actinoplanes italicus</name>
    <dbReference type="NCBI Taxonomy" id="113567"/>
    <lineage>
        <taxon>Bacteria</taxon>
        <taxon>Bacillati</taxon>
        <taxon>Actinomycetota</taxon>
        <taxon>Actinomycetes</taxon>
        <taxon>Micromonosporales</taxon>
        <taxon>Micromonosporaceae</taxon>
        <taxon>Actinoplanes</taxon>
    </lineage>
</organism>
<gene>
    <name evidence="2" type="ORF">CLV67_104178</name>
</gene>
<keyword evidence="3" id="KW-1185">Reference proteome</keyword>
<dbReference type="EMBL" id="PVMZ01000004">
    <property type="protein sequence ID" value="PRX22650.1"/>
    <property type="molecule type" value="Genomic_DNA"/>
</dbReference>
<dbReference type="PIRSF" id="PIRSF008757">
    <property type="entry name" value="UCP008757"/>
    <property type="match status" value="1"/>
</dbReference>
<accession>A0A2T0KGU0</accession>
<dbReference type="InterPro" id="IPR038084">
    <property type="entry name" value="PduO/GlcC-like_sf"/>
</dbReference>
<dbReference type="SUPFAM" id="SSF143744">
    <property type="entry name" value="GlcG-like"/>
    <property type="match status" value="1"/>
</dbReference>
<name>A0A2T0KGU0_9ACTN</name>
<dbReference type="NCBIfam" id="NF002696">
    <property type="entry name" value="PRK02487.1-5"/>
    <property type="match status" value="1"/>
</dbReference>
<sequence length="165" mass="17803">MTRHNGPMSAEDPQKLIAAIEEQENRLVFTSFTETDAWRLGSLLVRLATERSLPVALDIRRGQQQLFHAALPGASADNDAWIDRKVRVVYRYAASSYLVGRRLAAKGRELDASQGVDPARYAAHGGAFPVRLPGAGVIGVVTVSGLPQADDHALVVEAIETFLAG</sequence>
<dbReference type="HAMAP" id="MF_00761">
    <property type="entry name" value="UPF0303"/>
    <property type="match status" value="1"/>
</dbReference>
<dbReference type="Gene3D" id="3.30.450.150">
    <property type="entry name" value="Haem-degrading domain"/>
    <property type="match status" value="1"/>
</dbReference>
<dbReference type="InterPro" id="IPR005624">
    <property type="entry name" value="PduO/GlcC-like"/>
</dbReference>
<dbReference type="Pfam" id="PF03928">
    <property type="entry name" value="HbpS-like"/>
    <property type="match status" value="1"/>
</dbReference>
<dbReference type="PANTHER" id="PTHR28255">
    <property type="match status" value="1"/>
</dbReference>
<dbReference type="Proteomes" id="UP000239415">
    <property type="component" value="Unassembled WGS sequence"/>
</dbReference>
<dbReference type="AlphaFoldDB" id="A0A2T0KGU0"/>
<comment type="similarity">
    <text evidence="1">Belongs to the UPF0303 family.</text>
</comment>